<accession>A0ABR9X8L8</accession>
<evidence type="ECO:0000313" key="1">
    <source>
        <dbReference type="EMBL" id="MBE9639945.1"/>
    </source>
</evidence>
<evidence type="ECO:0000313" key="2">
    <source>
        <dbReference type="Proteomes" id="UP000607796"/>
    </source>
</evidence>
<dbReference type="Proteomes" id="UP000607796">
    <property type="component" value="Unassembled WGS sequence"/>
</dbReference>
<dbReference type="EMBL" id="JADFFK010000023">
    <property type="protein sequence ID" value="MBE9639945.1"/>
    <property type="molecule type" value="Genomic_DNA"/>
</dbReference>
<gene>
    <name evidence="1" type="ORF">IQ782_24120</name>
</gene>
<proteinExistence type="predicted"/>
<comment type="caution">
    <text evidence="1">The sequence shown here is derived from an EMBL/GenBank/DDBJ whole genome shotgun (WGS) entry which is preliminary data.</text>
</comment>
<reference evidence="1 2" key="1">
    <citation type="journal article" date="2021" name="Int. J. Syst. Evol. Microbiol.">
        <title>Salipiger mangrovisoli sp. nov., isolated from mangrove soil and the proposal for the reclassification of Paraphaeobacter pallidus as Salipiger pallidus comb. nov.</title>
        <authorList>
            <person name="Du J."/>
            <person name="Liu Y."/>
            <person name="Pei T."/>
            <person name="Deng M.R."/>
            <person name="Zhu H."/>
        </authorList>
    </citation>
    <scope>NUCLEOTIDE SEQUENCE [LARGE SCALE GENOMIC DNA]</scope>
    <source>
        <strain evidence="1 2">6D45A</strain>
    </source>
</reference>
<organism evidence="1 2">
    <name type="scientific">Salipiger mangrovisoli</name>
    <dbReference type="NCBI Taxonomy" id="2865933"/>
    <lineage>
        <taxon>Bacteria</taxon>
        <taxon>Pseudomonadati</taxon>
        <taxon>Pseudomonadota</taxon>
        <taxon>Alphaproteobacteria</taxon>
        <taxon>Rhodobacterales</taxon>
        <taxon>Roseobacteraceae</taxon>
        <taxon>Salipiger</taxon>
    </lineage>
</organism>
<dbReference type="RefSeq" id="WP_194137217.1">
    <property type="nucleotide sequence ID" value="NZ_JADFFK010000023.1"/>
</dbReference>
<sequence>MSNIPYGLTGPQYFLLCKLRINNVINFNHGDASILIDKGLARVGASGDLELEDRERADVSPPLRQAMTS</sequence>
<name>A0ABR9X8L8_9RHOB</name>
<keyword evidence="2" id="KW-1185">Reference proteome</keyword>
<protein>
    <submittedName>
        <fullName evidence="1">Uncharacterized protein</fullName>
    </submittedName>
</protein>